<accession>A0A915Q2L7</accession>
<evidence type="ECO:0000256" key="8">
    <source>
        <dbReference type="ARBA" id="ARBA00023328"/>
    </source>
</evidence>
<evidence type="ECO:0000256" key="5">
    <source>
        <dbReference type="ARBA" id="ARBA00022776"/>
    </source>
</evidence>
<evidence type="ECO:0000256" key="2">
    <source>
        <dbReference type="ARBA" id="ARBA00009062"/>
    </source>
</evidence>
<comment type="function">
    <text evidence="9">Essential component of the mitotic checkpoint, which prevents cells from prematurely exiting mitosis. Required for the assembly of the dynein-dynactin and MAD1-MAD2 complexes onto kinetochores. Its function related to the spindle assembly machinery is proposed to depend on its association in the mitotic RZZ complex.</text>
</comment>
<evidence type="ECO:0000256" key="1">
    <source>
        <dbReference type="ARBA" id="ARBA00004629"/>
    </source>
</evidence>
<dbReference type="InterPro" id="IPR018630">
    <property type="entry name" value="Zwilch"/>
</dbReference>
<evidence type="ECO:0000256" key="3">
    <source>
        <dbReference type="ARBA" id="ARBA00022454"/>
    </source>
</evidence>
<dbReference type="Proteomes" id="UP000887581">
    <property type="component" value="Unplaced"/>
</dbReference>
<name>A0A915Q2L7_9BILA</name>
<evidence type="ECO:0000313" key="11">
    <source>
        <dbReference type="WBParaSite" id="sdigi.contig8.g949.t1"/>
    </source>
</evidence>
<evidence type="ECO:0000256" key="7">
    <source>
        <dbReference type="ARBA" id="ARBA00023306"/>
    </source>
</evidence>
<reference evidence="11" key="1">
    <citation type="submission" date="2022-11" db="UniProtKB">
        <authorList>
            <consortium name="WormBaseParasite"/>
        </authorList>
    </citation>
    <scope>IDENTIFICATION</scope>
</reference>
<dbReference type="GO" id="GO:0007094">
    <property type="term" value="P:mitotic spindle assembly checkpoint signaling"/>
    <property type="evidence" value="ECO:0007669"/>
    <property type="project" value="UniProtKB-UniRule"/>
</dbReference>
<protein>
    <recommendedName>
        <fullName evidence="9">Protein zwilch</fullName>
    </recommendedName>
</protein>
<keyword evidence="3 9" id="KW-0158">Chromosome</keyword>
<evidence type="ECO:0000256" key="4">
    <source>
        <dbReference type="ARBA" id="ARBA00022618"/>
    </source>
</evidence>
<keyword evidence="5 9" id="KW-0498">Mitosis</keyword>
<dbReference type="GO" id="GO:0051301">
    <property type="term" value="P:cell division"/>
    <property type="evidence" value="ECO:0007669"/>
    <property type="project" value="UniProtKB-UniRule"/>
</dbReference>
<evidence type="ECO:0000256" key="9">
    <source>
        <dbReference type="RuleBase" id="RU369076"/>
    </source>
</evidence>
<keyword evidence="10" id="KW-1185">Reference proteome</keyword>
<dbReference type="Gene3D" id="1.20.58.730">
    <property type="match status" value="1"/>
</dbReference>
<dbReference type="GO" id="GO:1990423">
    <property type="term" value="C:RZZ complex"/>
    <property type="evidence" value="ECO:0007669"/>
    <property type="project" value="UniProtKB-UniRule"/>
</dbReference>
<dbReference type="AlphaFoldDB" id="A0A915Q2L7"/>
<dbReference type="Pfam" id="PF09817">
    <property type="entry name" value="Zwilch"/>
    <property type="match status" value="2"/>
</dbReference>
<organism evidence="10 11">
    <name type="scientific">Setaria digitata</name>
    <dbReference type="NCBI Taxonomy" id="48799"/>
    <lineage>
        <taxon>Eukaryota</taxon>
        <taxon>Metazoa</taxon>
        <taxon>Ecdysozoa</taxon>
        <taxon>Nematoda</taxon>
        <taxon>Chromadorea</taxon>
        <taxon>Rhabditida</taxon>
        <taxon>Spirurina</taxon>
        <taxon>Spiruromorpha</taxon>
        <taxon>Filarioidea</taxon>
        <taxon>Setariidae</taxon>
        <taxon>Setaria</taxon>
    </lineage>
</organism>
<keyword evidence="6 9" id="KW-0995">Kinetochore</keyword>
<dbReference type="WBParaSite" id="sdigi.contig8.g949.t1">
    <property type="protein sequence ID" value="sdigi.contig8.g949.t1"/>
    <property type="gene ID" value="sdigi.contig8.g949"/>
</dbReference>
<dbReference type="PANTHER" id="PTHR15995:SF1">
    <property type="entry name" value="PROTEIN ZWILCH HOMOLOG"/>
    <property type="match status" value="1"/>
</dbReference>
<dbReference type="PANTHER" id="PTHR15995">
    <property type="entry name" value="PROTEIN ZWILCH HOMOLOG"/>
    <property type="match status" value="1"/>
</dbReference>
<keyword evidence="4 9" id="KW-0132">Cell division</keyword>
<sequence length="801" mass="91784">MLSITRTELCSRNGATLFRKYRARLLNASEMPVINNMSWMVGKEIVMIDRLPGSDCEIPLDTVKGKENISPKLDDHIQDYEEVDSPNDSKLGASPLKYEFLTLAKLEAKKNVLIDEYYYPSAMKRFFNSLKTSEARSLAGKLIADGVPFDAKTVSDPIIWISCDATDHLHTCLLGLCKKSSGTETYHIYPDTAYCMYDVVPGTMTVDRDSQNKVFGFVELHVSWTFSNISRYSGGILSKPIPSASVIAKISPGWFDVRFPHLGLVNELELILALGRALRTGKMIWPDVTSVDDERLMKSSLQSLLSQTSTFPENKNLQKNIGLEEPHDFTEELWLLLHYCKSSQSLTEALKCVFDALKSGYKNTLVLTNNKCTMARLLRDACTNELLLPRLEGLTPVQIYLEMGLERLRRACMDEFLNRGYFESVAEINDVFDCCTRKDPQDQADALFLFYNSLLIVNTCKQYFRLDRHHINIIARQVLGQYNKLNISPTADDLTQKMVEEMTFILNCRLSFADIFKPVHKNRLPKIWKSEVTVETTNKQGWIARSMILCSRTTSLPFIKNPEAEDAAFYKQNPVGEDIVDFNSSEKNEGQAPFQSFIPQTVILYSTNQEKLELDSALRHYEFVILYLGVMKRCDWDGLHEYEAQFFGFLPKGFTDVVYNLILEEWTEVVGKKIMPALPLDDVSDEMKLDLKMELVNLIGKNNVLNSLMNKLEAYTLEYVFRIPDEVTLPEDMPNLKMDKEWTIEAAIKRNRELEHDVIRLRLVSEFFDREIEDNRQAMQLWKAMQQINGDSNFASSTFSK</sequence>
<keyword evidence="8 9" id="KW-0137">Centromere</keyword>
<comment type="subcellular location">
    <subcellularLocation>
        <location evidence="1 9">Chromosome</location>
        <location evidence="1 9">Centromere</location>
        <location evidence="1 9">Kinetochore</location>
    </subcellularLocation>
</comment>
<dbReference type="Gene3D" id="1.10.287.1880">
    <property type="match status" value="1"/>
</dbReference>
<evidence type="ECO:0000256" key="6">
    <source>
        <dbReference type="ARBA" id="ARBA00022838"/>
    </source>
</evidence>
<evidence type="ECO:0000313" key="10">
    <source>
        <dbReference type="Proteomes" id="UP000887581"/>
    </source>
</evidence>
<keyword evidence="7 9" id="KW-0131">Cell cycle</keyword>
<dbReference type="GO" id="GO:0034501">
    <property type="term" value="P:protein localization to kinetochore"/>
    <property type="evidence" value="ECO:0007669"/>
    <property type="project" value="UniProtKB-UniRule"/>
</dbReference>
<comment type="similarity">
    <text evidence="2 9">Belongs to the ZWILCH family.</text>
</comment>
<proteinExistence type="inferred from homology"/>
<comment type="subunit">
    <text evidence="9">Component of the RZZ complex.</text>
</comment>